<organism evidence="5 6">
    <name type="scientific">Tsukamurella pseudospumae</name>
    <dbReference type="NCBI Taxonomy" id="239498"/>
    <lineage>
        <taxon>Bacteria</taxon>
        <taxon>Bacillati</taxon>
        <taxon>Actinomycetota</taxon>
        <taxon>Actinomycetes</taxon>
        <taxon>Mycobacteriales</taxon>
        <taxon>Tsukamurellaceae</taxon>
        <taxon>Tsukamurella</taxon>
    </lineage>
</organism>
<reference evidence="5" key="2">
    <citation type="submission" date="2016-02" db="EMBL/GenBank/DDBJ databases">
        <authorList>
            <person name="Teng J.L."/>
            <person name="Yang Y."/>
            <person name="Huang Y."/>
            <person name="Guo F."/>
            <person name="Wei W."/>
            <person name="Chen J.H."/>
            <person name="Wong S.Y."/>
            <person name="Lau S.K."/>
            <person name="Woo P.C."/>
        </authorList>
    </citation>
    <scope>NUCLEOTIDE SEQUENCE</scope>
    <source>
        <strain evidence="5">JCM 15929</strain>
    </source>
</reference>
<dbReference type="OrthoDB" id="4726108at2"/>
<dbReference type="GO" id="GO:0003677">
    <property type="term" value="F:DNA binding"/>
    <property type="evidence" value="ECO:0007669"/>
    <property type="project" value="UniProtKB-UniRule"/>
</dbReference>
<dbReference type="RefSeq" id="WP_068574114.1">
    <property type="nucleotide sequence ID" value="NZ_LSRE01000014.1"/>
</dbReference>
<reference evidence="6" key="1">
    <citation type="submission" date="2016-02" db="EMBL/GenBank/DDBJ databases">
        <authorList>
            <person name="Wen L."/>
            <person name="He K."/>
            <person name="Yang H."/>
        </authorList>
    </citation>
    <scope>NUCLEOTIDE SEQUENCE [LARGE SCALE GENOMIC DNA]</scope>
    <source>
        <strain evidence="6">JCM 15929</strain>
    </source>
</reference>
<dbReference type="AlphaFoldDB" id="A0A137ZYY2"/>
<evidence type="ECO:0000313" key="6">
    <source>
        <dbReference type="Proteomes" id="UP000070258"/>
    </source>
</evidence>
<dbReference type="PANTHER" id="PTHR30328">
    <property type="entry name" value="TRANSCRIPTIONAL REPRESSOR"/>
    <property type="match status" value="1"/>
</dbReference>
<name>A0A137ZYY2_9ACTN</name>
<dbReference type="InterPro" id="IPR041467">
    <property type="entry name" value="Sco4008_C"/>
</dbReference>
<dbReference type="Gene3D" id="1.10.357.10">
    <property type="entry name" value="Tetracycline Repressor, domain 2"/>
    <property type="match status" value="1"/>
</dbReference>
<dbReference type="SUPFAM" id="SSF48498">
    <property type="entry name" value="Tetracyclin repressor-like, C-terminal domain"/>
    <property type="match status" value="1"/>
</dbReference>
<keyword evidence="7" id="KW-1185">Reference proteome</keyword>
<dbReference type="Pfam" id="PF17926">
    <property type="entry name" value="TetR_C_21"/>
    <property type="match status" value="1"/>
</dbReference>
<evidence type="ECO:0000313" key="4">
    <source>
        <dbReference type="EMBL" id="KXO97912.1"/>
    </source>
</evidence>
<dbReference type="InterPro" id="IPR050109">
    <property type="entry name" value="HTH-type_TetR-like_transc_reg"/>
</dbReference>
<evidence type="ECO:0000259" key="3">
    <source>
        <dbReference type="PROSITE" id="PS50977"/>
    </source>
</evidence>
<keyword evidence="1 2" id="KW-0238">DNA-binding</keyword>
<sequence length="188" mass="19825">MPAPAPRARDADATRARLLDAATVEFAEHGLAGARVDRIAAGAEANKQLIYAYFGNKRSLFDAVIEFRVADLLETVPFTAEDLPGYAVRLRAFNRAHPELLRLVLWHTLECPGELLELEFTSGSNATKIAALQAAQNAGKVTAATPATVLLIEVLSLIHGDLLTGGSAVAEAVDDDALAAAVAKLTAP</sequence>
<evidence type="ECO:0000256" key="1">
    <source>
        <dbReference type="ARBA" id="ARBA00023125"/>
    </source>
</evidence>
<proteinExistence type="predicted"/>
<dbReference type="PROSITE" id="PS50977">
    <property type="entry name" value="HTH_TETR_2"/>
    <property type="match status" value="1"/>
</dbReference>
<evidence type="ECO:0000313" key="7">
    <source>
        <dbReference type="Proteomes" id="UP000070409"/>
    </source>
</evidence>
<evidence type="ECO:0000256" key="2">
    <source>
        <dbReference type="PROSITE-ProRule" id="PRU00335"/>
    </source>
</evidence>
<dbReference type="STRING" id="239498.AXK60_16285"/>
<feature type="DNA-binding region" description="H-T-H motif" evidence="2">
    <location>
        <begin position="35"/>
        <end position="54"/>
    </location>
</feature>
<accession>A0A137ZYY2</accession>
<dbReference type="Proteomes" id="UP000070258">
    <property type="component" value="Unassembled WGS sequence"/>
</dbReference>
<dbReference type="InterPro" id="IPR001647">
    <property type="entry name" value="HTH_TetR"/>
</dbReference>
<dbReference type="Pfam" id="PF00440">
    <property type="entry name" value="TetR_N"/>
    <property type="match status" value="1"/>
</dbReference>
<dbReference type="InterPro" id="IPR036271">
    <property type="entry name" value="Tet_transcr_reg_TetR-rel_C_sf"/>
</dbReference>
<comment type="caution">
    <text evidence="5">The sequence shown here is derived from an EMBL/GenBank/DDBJ whole genome shotgun (WGS) entry which is preliminary data.</text>
</comment>
<dbReference type="PANTHER" id="PTHR30328:SF54">
    <property type="entry name" value="HTH-TYPE TRANSCRIPTIONAL REPRESSOR SCO4008"/>
    <property type="match status" value="1"/>
</dbReference>
<dbReference type="EMBL" id="LSRE01000014">
    <property type="protein sequence ID" value="KXO97912.1"/>
    <property type="molecule type" value="Genomic_DNA"/>
</dbReference>
<protein>
    <recommendedName>
        <fullName evidence="3">HTH tetR-type domain-containing protein</fullName>
    </recommendedName>
</protein>
<evidence type="ECO:0000313" key="5">
    <source>
        <dbReference type="EMBL" id="KXP03385.1"/>
    </source>
</evidence>
<dbReference type="SUPFAM" id="SSF46689">
    <property type="entry name" value="Homeodomain-like"/>
    <property type="match status" value="1"/>
</dbReference>
<gene>
    <name evidence="5" type="ORF">AXK60_16285</name>
    <name evidence="4" type="ORF">AXK61_20290</name>
</gene>
<dbReference type="InterPro" id="IPR009057">
    <property type="entry name" value="Homeodomain-like_sf"/>
</dbReference>
<feature type="domain" description="HTH tetR-type" evidence="3">
    <location>
        <begin position="12"/>
        <end position="72"/>
    </location>
</feature>
<dbReference type="GO" id="GO:0006355">
    <property type="term" value="P:regulation of DNA-templated transcription"/>
    <property type="evidence" value="ECO:0007669"/>
    <property type="project" value="UniProtKB-ARBA"/>
</dbReference>
<dbReference type="EMBL" id="LSRF01000058">
    <property type="protein sequence ID" value="KXP03385.1"/>
    <property type="molecule type" value="Genomic_DNA"/>
</dbReference>
<dbReference type="Proteomes" id="UP000070409">
    <property type="component" value="Unassembled WGS sequence"/>
</dbReference>
<dbReference type="PRINTS" id="PR00455">
    <property type="entry name" value="HTHTETR"/>
</dbReference>
<reference evidence="4 7" key="3">
    <citation type="submission" date="2016-02" db="EMBL/GenBank/DDBJ databases">
        <authorList>
            <person name="Teng J.L."/>
            <person name="Tang Y."/>
            <person name="Huang Y."/>
            <person name="Guo F."/>
            <person name="Wei W."/>
            <person name="Chen J.H."/>
            <person name="Wong S.Y."/>
            <person name="Lau S.K."/>
            <person name="Woo P.C."/>
        </authorList>
    </citation>
    <scope>NUCLEOTIDE SEQUENCE [LARGE SCALE GENOMIC DNA]</scope>
    <source>
        <strain evidence="4 7">JCM 13375</strain>
    </source>
</reference>